<proteinExistence type="predicted"/>
<evidence type="ECO:0000313" key="6">
    <source>
        <dbReference type="Proteomes" id="UP000542125"/>
    </source>
</evidence>
<evidence type="ECO:0000256" key="1">
    <source>
        <dbReference type="ARBA" id="ARBA00023015"/>
    </source>
</evidence>
<dbReference type="PROSITE" id="PS01117">
    <property type="entry name" value="HTH_MARR_1"/>
    <property type="match status" value="1"/>
</dbReference>
<dbReference type="SUPFAM" id="SSF46785">
    <property type="entry name" value="Winged helix' DNA-binding domain"/>
    <property type="match status" value="1"/>
</dbReference>
<keyword evidence="3" id="KW-0804">Transcription</keyword>
<dbReference type="InterPro" id="IPR000835">
    <property type="entry name" value="HTH_MarR-typ"/>
</dbReference>
<feature type="domain" description="HTH marR-type" evidence="4">
    <location>
        <begin position="39"/>
        <end position="133"/>
    </location>
</feature>
<dbReference type="InterPro" id="IPR023187">
    <property type="entry name" value="Tscrpt_reg_MarR-type_CS"/>
</dbReference>
<comment type="caution">
    <text evidence="5">The sequence shown here is derived from an EMBL/GenBank/DDBJ whole genome shotgun (WGS) entry which is preliminary data.</text>
</comment>
<dbReference type="RefSeq" id="WP_179582196.1">
    <property type="nucleotide sequence ID" value="NZ_JACBYR010000001.1"/>
</dbReference>
<evidence type="ECO:0000313" key="5">
    <source>
        <dbReference type="EMBL" id="NYE80767.1"/>
    </source>
</evidence>
<evidence type="ECO:0000256" key="2">
    <source>
        <dbReference type="ARBA" id="ARBA00023125"/>
    </source>
</evidence>
<dbReference type="InterPro" id="IPR036390">
    <property type="entry name" value="WH_DNA-bd_sf"/>
</dbReference>
<evidence type="ECO:0000256" key="3">
    <source>
        <dbReference type="ARBA" id="ARBA00023163"/>
    </source>
</evidence>
<dbReference type="InterPro" id="IPR036388">
    <property type="entry name" value="WH-like_DNA-bd_sf"/>
</dbReference>
<sequence length="151" mass="16594">MTSPRSDQWRRHNVGRLLNNAVARFESRILAFMADAGHRECKPCHIQVTRNLDVDGTRLTDLAARAGITKQSMGALVAELETIGLVQRHDDPTDGRARIVSFTPEGLAWLTAFRAAVEAAEDEVRHELGATRYDAFKAGLAIYAGTPPRGI</sequence>
<evidence type="ECO:0000259" key="4">
    <source>
        <dbReference type="SMART" id="SM00347"/>
    </source>
</evidence>
<name>A0A7Y9IPX1_9BURK</name>
<dbReference type="PANTHER" id="PTHR33164">
    <property type="entry name" value="TRANSCRIPTIONAL REGULATOR, MARR FAMILY"/>
    <property type="match status" value="1"/>
</dbReference>
<accession>A0A7Y9IPX1</accession>
<dbReference type="EMBL" id="JACBYR010000001">
    <property type="protein sequence ID" value="NYE80767.1"/>
    <property type="molecule type" value="Genomic_DNA"/>
</dbReference>
<dbReference type="Gene3D" id="1.10.10.10">
    <property type="entry name" value="Winged helix-like DNA-binding domain superfamily/Winged helix DNA-binding domain"/>
    <property type="match status" value="1"/>
</dbReference>
<dbReference type="SMART" id="SM00347">
    <property type="entry name" value="HTH_MARR"/>
    <property type="match status" value="1"/>
</dbReference>
<dbReference type="AlphaFoldDB" id="A0A7Y9IPX1"/>
<dbReference type="GO" id="GO:0003700">
    <property type="term" value="F:DNA-binding transcription factor activity"/>
    <property type="evidence" value="ECO:0007669"/>
    <property type="project" value="InterPro"/>
</dbReference>
<gene>
    <name evidence="5" type="ORF">FHW18_000038</name>
</gene>
<protein>
    <submittedName>
        <fullName evidence="5">DNA-binding MarR family transcriptional regulator</fullName>
    </submittedName>
</protein>
<dbReference type="GO" id="GO:0006950">
    <property type="term" value="P:response to stress"/>
    <property type="evidence" value="ECO:0007669"/>
    <property type="project" value="TreeGrafter"/>
</dbReference>
<keyword evidence="2 5" id="KW-0238">DNA-binding</keyword>
<keyword evidence="6" id="KW-1185">Reference proteome</keyword>
<organism evidence="5 6">
    <name type="scientific">Pigmentiphaga litoralis</name>
    <dbReference type="NCBI Taxonomy" id="516702"/>
    <lineage>
        <taxon>Bacteria</taxon>
        <taxon>Pseudomonadati</taxon>
        <taxon>Pseudomonadota</taxon>
        <taxon>Betaproteobacteria</taxon>
        <taxon>Burkholderiales</taxon>
        <taxon>Alcaligenaceae</taxon>
        <taxon>Pigmentiphaga</taxon>
    </lineage>
</organism>
<dbReference type="InterPro" id="IPR039422">
    <property type="entry name" value="MarR/SlyA-like"/>
</dbReference>
<dbReference type="GO" id="GO:0003677">
    <property type="term" value="F:DNA binding"/>
    <property type="evidence" value="ECO:0007669"/>
    <property type="project" value="UniProtKB-KW"/>
</dbReference>
<keyword evidence="1" id="KW-0805">Transcription regulation</keyword>
<dbReference type="Proteomes" id="UP000542125">
    <property type="component" value="Unassembled WGS sequence"/>
</dbReference>
<reference evidence="5 6" key="1">
    <citation type="submission" date="2020-07" db="EMBL/GenBank/DDBJ databases">
        <title>Genomic Encyclopedia of Type Strains, Phase IV (KMG-V): Genome sequencing to study the core and pangenomes of soil and plant-associated prokaryotes.</title>
        <authorList>
            <person name="Whitman W."/>
        </authorList>
    </citation>
    <scope>NUCLEOTIDE SEQUENCE [LARGE SCALE GENOMIC DNA]</scope>
    <source>
        <strain evidence="5 6">SAS40</strain>
    </source>
</reference>
<dbReference type="PANTHER" id="PTHR33164:SF57">
    <property type="entry name" value="MARR-FAMILY TRANSCRIPTIONAL REGULATOR"/>
    <property type="match status" value="1"/>
</dbReference>
<dbReference type="Pfam" id="PF12802">
    <property type="entry name" value="MarR_2"/>
    <property type="match status" value="1"/>
</dbReference>